<proteinExistence type="predicted"/>
<dbReference type="NCBIfam" id="TIGR04183">
    <property type="entry name" value="Por_Secre_tail"/>
    <property type="match status" value="1"/>
</dbReference>
<sequence length="542" mass="59497">MMQSAVSSAQIVSGNCYMMGNYVQTSISGNGRLYTAATPPAGYQSSYDGGLGWVIDLDRDGWTVGNPPYFGDWFRCGAPVEEWYLQVGSTVCHPDASDSTITPGAIKGENYYFKASGSGIVGKWRATLGDLLLEQDYTLPADSFTIQTQVRIRNTGSVTLKDIYYMRVTEIDFPDPRYPFTGKELISHNRIKQQPPSGKGLAWVQETADTGSRGQMNMFTVDCRAKAFIIFDALLPFTSPDTIYQGIGGASHYYYTAGDYVYNDLGMGLVFKIDSLRAGESTSLYFVYNADSPGVVSGTSGTTFRPSWNIMGKSYKSRDTVGACPGTILTATIGLPGSSDWTWDADPTLAFRTGVSNNISVGKDTITYRAIRSGSGCVDADTLIVTIAPFIVDKPVIMRTGDRLTTTKAYKFYQWIRNGVDIPGATAFHYDITMKGCYSVRVTDANGCMSTSDTLCDGLSVEDFNMTGNPVVYPNPVSDKLMIRSSVQLNAAIADITGRILITREHASEIDMHLLNEGVYLLYLYTDDGKERRVFRILKEHQ</sequence>
<evidence type="ECO:0000313" key="3">
    <source>
        <dbReference type="Proteomes" id="UP001501410"/>
    </source>
</evidence>
<protein>
    <recommendedName>
        <fullName evidence="1">Secretion system C-terminal sorting domain-containing protein</fullName>
    </recommendedName>
</protein>
<keyword evidence="3" id="KW-1185">Reference proteome</keyword>
<dbReference type="Proteomes" id="UP001501410">
    <property type="component" value="Unassembled WGS sequence"/>
</dbReference>
<feature type="domain" description="Secretion system C-terminal sorting" evidence="1">
    <location>
        <begin position="472"/>
        <end position="530"/>
    </location>
</feature>
<dbReference type="EMBL" id="BAABEZ010000022">
    <property type="protein sequence ID" value="GAA4454882.1"/>
    <property type="molecule type" value="Genomic_DNA"/>
</dbReference>
<gene>
    <name evidence="2" type="ORF">GCM10023092_17610</name>
</gene>
<evidence type="ECO:0000313" key="2">
    <source>
        <dbReference type="EMBL" id="GAA4454882.1"/>
    </source>
</evidence>
<comment type="caution">
    <text evidence="2">The sequence shown here is derived from an EMBL/GenBank/DDBJ whole genome shotgun (WGS) entry which is preliminary data.</text>
</comment>
<accession>A0ABP8MTW4</accession>
<reference evidence="3" key="1">
    <citation type="journal article" date="2019" name="Int. J. Syst. Evol. Microbiol.">
        <title>The Global Catalogue of Microorganisms (GCM) 10K type strain sequencing project: providing services to taxonomists for standard genome sequencing and annotation.</title>
        <authorList>
            <consortium name="The Broad Institute Genomics Platform"/>
            <consortium name="The Broad Institute Genome Sequencing Center for Infectious Disease"/>
            <person name="Wu L."/>
            <person name="Ma J."/>
        </authorList>
    </citation>
    <scope>NUCLEOTIDE SEQUENCE [LARGE SCALE GENOMIC DNA]</scope>
    <source>
        <strain evidence="3">JCM 31921</strain>
    </source>
</reference>
<evidence type="ECO:0000259" key="1">
    <source>
        <dbReference type="Pfam" id="PF18962"/>
    </source>
</evidence>
<dbReference type="Pfam" id="PF18962">
    <property type="entry name" value="Por_Secre_tail"/>
    <property type="match status" value="1"/>
</dbReference>
<organism evidence="2 3">
    <name type="scientific">Rurimicrobium arvi</name>
    <dbReference type="NCBI Taxonomy" id="2049916"/>
    <lineage>
        <taxon>Bacteria</taxon>
        <taxon>Pseudomonadati</taxon>
        <taxon>Bacteroidota</taxon>
        <taxon>Chitinophagia</taxon>
        <taxon>Chitinophagales</taxon>
        <taxon>Chitinophagaceae</taxon>
        <taxon>Rurimicrobium</taxon>
    </lineage>
</organism>
<name>A0ABP8MTW4_9BACT</name>
<dbReference type="InterPro" id="IPR026444">
    <property type="entry name" value="Secre_tail"/>
</dbReference>